<dbReference type="Proteomes" id="UP001156318">
    <property type="component" value="Chromosome"/>
</dbReference>
<keyword evidence="4" id="KW-0342">GTP-binding</keyword>
<dbReference type="NCBIfam" id="TIGR00254">
    <property type="entry name" value="GGDEF"/>
    <property type="match status" value="1"/>
</dbReference>
<dbReference type="SMART" id="SM00267">
    <property type="entry name" value="GGDEF"/>
    <property type="match status" value="1"/>
</dbReference>
<dbReference type="SUPFAM" id="SSF55073">
    <property type="entry name" value="Nucleotide cyclase"/>
    <property type="match status" value="1"/>
</dbReference>
<keyword evidence="8" id="KW-1185">Reference proteome</keyword>
<dbReference type="InterPro" id="IPR029787">
    <property type="entry name" value="Nucleotide_cyclase"/>
</dbReference>
<dbReference type="InterPro" id="IPR050469">
    <property type="entry name" value="Diguanylate_Cyclase"/>
</dbReference>
<reference evidence="7 8" key="1">
    <citation type="submission" date="2021-05" db="EMBL/GenBank/DDBJ databases">
        <title>Isolation, identification, and the growth promoting effects of Pantoea dispersa strain YSD J2 from the aboveground leaves of Cyperus esculentus L.Var. Sativus.</title>
        <authorList>
            <person name="Wang S."/>
            <person name="Tang X.M."/>
            <person name="Huang Y.N."/>
        </authorList>
    </citation>
    <scope>NUCLEOTIDE SEQUENCE [LARGE SCALE GENOMIC DNA]</scope>
    <source>
        <strain evidence="8">YSD YN2</strain>
    </source>
</reference>
<dbReference type="PANTHER" id="PTHR45138">
    <property type="entry name" value="REGULATORY COMPONENTS OF SENSORY TRANSDUCTION SYSTEM"/>
    <property type="match status" value="1"/>
</dbReference>
<dbReference type="PROSITE" id="PS50887">
    <property type="entry name" value="GGDEF"/>
    <property type="match status" value="1"/>
</dbReference>
<comment type="pathway">
    <text evidence="2">Purine metabolism; 3',5'-cyclic di-GMP biosynthesis.</text>
</comment>
<dbReference type="EMBL" id="CP074352">
    <property type="protein sequence ID" value="UYU32436.1"/>
    <property type="molecule type" value="Genomic_DNA"/>
</dbReference>
<feature type="domain" description="GGDEF" evidence="6">
    <location>
        <begin position="154"/>
        <end position="286"/>
    </location>
</feature>
<keyword evidence="4" id="KW-0547">Nucleotide-binding</keyword>
<gene>
    <name evidence="7" type="ORF">KFZ77_02640</name>
</gene>
<evidence type="ECO:0000259" key="6">
    <source>
        <dbReference type="PROSITE" id="PS50887"/>
    </source>
</evidence>
<keyword evidence="7" id="KW-0548">Nucleotidyltransferase</keyword>
<comment type="catalytic activity">
    <reaction evidence="5">
        <text>2 GTP = 3',3'-c-di-GMP + 2 diphosphate</text>
        <dbReference type="Rhea" id="RHEA:24898"/>
        <dbReference type="ChEBI" id="CHEBI:33019"/>
        <dbReference type="ChEBI" id="CHEBI:37565"/>
        <dbReference type="ChEBI" id="CHEBI:58805"/>
        <dbReference type="EC" id="2.7.7.65"/>
    </reaction>
</comment>
<dbReference type="InterPro" id="IPR043128">
    <property type="entry name" value="Rev_trsase/Diguanyl_cyclase"/>
</dbReference>
<dbReference type="EC" id="2.7.7.65" evidence="3"/>
<dbReference type="PANTHER" id="PTHR45138:SF9">
    <property type="entry name" value="DIGUANYLATE CYCLASE DGCM-RELATED"/>
    <property type="match status" value="1"/>
</dbReference>
<dbReference type="Gene3D" id="1.20.120.30">
    <property type="entry name" value="Aspartate receptor, ligand-binding domain"/>
    <property type="match status" value="1"/>
</dbReference>
<protein>
    <recommendedName>
        <fullName evidence="3">diguanylate cyclase</fullName>
        <ecNumber evidence="3">2.7.7.65</ecNumber>
    </recommendedName>
</protein>
<evidence type="ECO:0000256" key="4">
    <source>
        <dbReference type="ARBA" id="ARBA00023134"/>
    </source>
</evidence>
<evidence type="ECO:0000313" key="7">
    <source>
        <dbReference type="EMBL" id="UYU32436.1"/>
    </source>
</evidence>
<proteinExistence type="predicted"/>
<evidence type="ECO:0000256" key="2">
    <source>
        <dbReference type="ARBA" id="ARBA00004665"/>
    </source>
</evidence>
<dbReference type="Gene3D" id="3.30.70.270">
    <property type="match status" value="1"/>
</dbReference>
<comment type="cofactor">
    <cofactor evidence="1">
        <name>Mg(2+)</name>
        <dbReference type="ChEBI" id="CHEBI:18420"/>
    </cofactor>
</comment>
<keyword evidence="7" id="KW-0808">Transferase</keyword>
<dbReference type="GO" id="GO:0052621">
    <property type="term" value="F:diguanylate cyclase activity"/>
    <property type="evidence" value="ECO:0007669"/>
    <property type="project" value="UniProtKB-EC"/>
</dbReference>
<dbReference type="Pfam" id="PF00990">
    <property type="entry name" value="GGDEF"/>
    <property type="match status" value="1"/>
</dbReference>
<evidence type="ECO:0000256" key="1">
    <source>
        <dbReference type="ARBA" id="ARBA00001946"/>
    </source>
</evidence>
<organism evidence="7 8">
    <name type="scientific">Siccibacter colletis</name>
    <dbReference type="NCBI Taxonomy" id="1505757"/>
    <lineage>
        <taxon>Bacteria</taxon>
        <taxon>Pseudomonadati</taxon>
        <taxon>Pseudomonadota</taxon>
        <taxon>Gammaproteobacteria</taxon>
        <taxon>Enterobacterales</taxon>
        <taxon>Enterobacteriaceae</taxon>
        <taxon>Siccibacter</taxon>
    </lineage>
</organism>
<dbReference type="CDD" id="cd01949">
    <property type="entry name" value="GGDEF"/>
    <property type="match status" value="1"/>
</dbReference>
<evidence type="ECO:0000256" key="3">
    <source>
        <dbReference type="ARBA" id="ARBA00012528"/>
    </source>
</evidence>
<dbReference type="RefSeq" id="WP_264385356.1">
    <property type="nucleotide sequence ID" value="NZ_CP074352.1"/>
</dbReference>
<name>A0ABY6JJ23_9ENTR</name>
<dbReference type="NCBIfam" id="NF007380">
    <property type="entry name" value="PRK09894.1"/>
    <property type="match status" value="1"/>
</dbReference>
<evidence type="ECO:0000256" key="5">
    <source>
        <dbReference type="ARBA" id="ARBA00034247"/>
    </source>
</evidence>
<sequence length="293" mass="33083">MIHLSDIDLSISELNYAINEHYAWANRMLHFSLLGGTPDETIIDASAHTLCCFSRWFSRFDTEPSRYPNLVDAIFHSHLKMHDCARELLVSIINKSVNEQLVQNYHAAQQSFINAIDIYKQSLITFRNMHDTLTGLPLRHLLFLDFIHLRAETDALWLLMLDIDKFKTINDTWGHNAGDDVLREVAATLEAGMRSGERIYRFGGEEFVVLFNNASEGGAMETARRIRIKLEQCPVLVEGTMLPVTVTGGLTRVQHQDSLHSALSQADSALYTGKNSGRNRCVMATSEGDMVQL</sequence>
<evidence type="ECO:0000313" key="8">
    <source>
        <dbReference type="Proteomes" id="UP001156318"/>
    </source>
</evidence>
<dbReference type="InterPro" id="IPR000160">
    <property type="entry name" value="GGDEF_dom"/>
</dbReference>
<accession>A0ABY6JJ23</accession>